<dbReference type="FunFam" id="1.10.510.10:FF:000571">
    <property type="entry name" value="Maternal embryonic leucine zipper kinase"/>
    <property type="match status" value="1"/>
</dbReference>
<dbReference type="Gene3D" id="3.30.200.20">
    <property type="entry name" value="Phosphorylase Kinase, domain 1"/>
    <property type="match status" value="1"/>
</dbReference>
<dbReference type="EMBL" id="CCKQ01003732">
    <property type="protein sequence ID" value="CDW74871.1"/>
    <property type="molecule type" value="Genomic_DNA"/>
</dbReference>
<keyword evidence="6" id="KW-0479">Metal-binding</keyword>
<proteinExistence type="inferred from homology"/>
<evidence type="ECO:0000256" key="2">
    <source>
        <dbReference type="ARBA" id="ARBA00011245"/>
    </source>
</evidence>
<evidence type="ECO:0000259" key="17">
    <source>
        <dbReference type="PROSITE" id="PS50222"/>
    </source>
</evidence>
<dbReference type="FunFam" id="1.10.238.10:FF:000001">
    <property type="entry name" value="Calmodulin 1"/>
    <property type="match status" value="1"/>
</dbReference>
<dbReference type="InterPro" id="IPR050205">
    <property type="entry name" value="CDPK_Ser/Thr_kinases"/>
</dbReference>
<evidence type="ECO:0000256" key="4">
    <source>
        <dbReference type="ARBA" id="ARBA00022527"/>
    </source>
</evidence>
<dbReference type="Pfam" id="PF00069">
    <property type="entry name" value="Pkinase"/>
    <property type="match status" value="1"/>
</dbReference>
<keyword evidence="5" id="KW-0808">Transferase</keyword>
<dbReference type="InterPro" id="IPR018247">
    <property type="entry name" value="EF_Hand_1_Ca_BS"/>
</dbReference>
<keyword evidence="8" id="KW-0547">Nucleotide-binding</keyword>
<feature type="region of interest" description="Disordered" evidence="15">
    <location>
        <begin position="530"/>
        <end position="621"/>
    </location>
</feature>
<dbReference type="SMART" id="SM00054">
    <property type="entry name" value="EFh"/>
    <property type="match status" value="4"/>
</dbReference>
<dbReference type="Proteomes" id="UP000039865">
    <property type="component" value="Unassembled WGS sequence"/>
</dbReference>
<dbReference type="PROSITE" id="PS50011">
    <property type="entry name" value="PROTEIN_KINASE_DOM"/>
    <property type="match status" value="1"/>
</dbReference>
<dbReference type="SUPFAM" id="SSF56112">
    <property type="entry name" value="Protein kinase-like (PK-like)"/>
    <property type="match status" value="1"/>
</dbReference>
<dbReference type="GO" id="GO:0004674">
    <property type="term" value="F:protein serine/threonine kinase activity"/>
    <property type="evidence" value="ECO:0007669"/>
    <property type="project" value="UniProtKB-KW"/>
</dbReference>
<evidence type="ECO:0000259" key="16">
    <source>
        <dbReference type="PROSITE" id="PS50011"/>
    </source>
</evidence>
<dbReference type="SMART" id="SM00220">
    <property type="entry name" value="S_TKc"/>
    <property type="match status" value="1"/>
</dbReference>
<evidence type="ECO:0000256" key="14">
    <source>
        <dbReference type="ARBA" id="ARBA00048679"/>
    </source>
</evidence>
<dbReference type="CDD" id="cd05117">
    <property type="entry name" value="STKc_CAMK"/>
    <property type="match status" value="1"/>
</dbReference>
<keyword evidence="19" id="KW-1185">Reference proteome</keyword>
<comment type="cofactor">
    <cofactor evidence="1">
        <name>Mg(2+)</name>
        <dbReference type="ChEBI" id="CHEBI:18420"/>
    </cofactor>
</comment>
<feature type="compositionally biased region" description="Basic residues" evidence="15">
    <location>
        <begin position="577"/>
        <end position="590"/>
    </location>
</feature>
<keyword evidence="10" id="KW-0106">Calcium</keyword>
<sequence>MGTCMSGNRNKIGNDDEDKIMDINNLKVGKSDFIRQTEGKFGSYYKIGKALGLGKIRILFSQSKLGSFGEVRKCISKLTGTMRAVKILNKATLQIKDQKRFLYEIELLRELDHPNIVKVFEYFNDTDKIYIVTELCTGGELYEEMNKRRGKGFSEEEGGIIIQQLLSAVNYCHLNNIVHRDIKPENILIDSKKGDQIKLIDFGTAQKFTTGKSMTQTFGTAYYIAPEVLTSSYDQKCDVWSIGVIMYMLLSGKPPFDGVDDKQIIKKVKKGEIHVNTIEWKKKSRDAIDLLKKMLTKEAQKRVSCQEALDHPWIRKLGKAFVDKSEITAALNNLRNFKIVGKLQQAALTFIVTQLLGKSEIDPFRKVFNKLDRNGSGMVTREELLQMFKKYLGKDISDMELDRILAQVDADLSGEITFSEFLVACINPKEILTTDRLQAAFNTFDIDQSGFISMDEIKKALCAGKNIDDKVWAKVVEQVDINDDNEISFLEFKDMMEKIFNLNQGGKRDQLKLQQQQKEKEEQLRIQQEEERLKKEEEEKKAIEGGQREDKIDEENEEQNGKGLNKDDGDLQQADKKNKKKKRKKKKKGILKNGINKENAEKNEEQKQQEKIEEEEEEEFL</sequence>
<dbReference type="InterPro" id="IPR002048">
    <property type="entry name" value="EF_hand_dom"/>
</dbReference>
<feature type="domain" description="EF-hand" evidence="17">
    <location>
        <begin position="359"/>
        <end position="394"/>
    </location>
</feature>
<dbReference type="OrthoDB" id="40902at2759"/>
<feature type="domain" description="Protein kinase" evidence="16">
    <location>
        <begin position="57"/>
        <end position="314"/>
    </location>
</feature>
<evidence type="ECO:0000256" key="9">
    <source>
        <dbReference type="ARBA" id="ARBA00022777"/>
    </source>
</evidence>
<dbReference type="PROSITE" id="PS50222">
    <property type="entry name" value="EF_HAND_2"/>
    <property type="match status" value="4"/>
</dbReference>
<dbReference type="InterPro" id="IPR011009">
    <property type="entry name" value="Kinase-like_dom_sf"/>
</dbReference>
<accession>A0A077ZY98</accession>
<dbReference type="InterPro" id="IPR011992">
    <property type="entry name" value="EF-hand-dom_pair"/>
</dbReference>
<feature type="compositionally biased region" description="Basic and acidic residues" evidence="15">
    <location>
        <begin position="598"/>
        <end position="611"/>
    </location>
</feature>
<dbReference type="InterPro" id="IPR008271">
    <property type="entry name" value="Ser/Thr_kinase_AS"/>
</dbReference>
<evidence type="ECO:0000256" key="6">
    <source>
        <dbReference type="ARBA" id="ARBA00022723"/>
    </source>
</evidence>
<comment type="catalytic activity">
    <reaction evidence="13">
        <text>L-threonyl-[protein] + ATP = O-phospho-L-threonyl-[protein] + ADP + H(+)</text>
        <dbReference type="Rhea" id="RHEA:46608"/>
        <dbReference type="Rhea" id="RHEA-COMP:11060"/>
        <dbReference type="Rhea" id="RHEA-COMP:11605"/>
        <dbReference type="ChEBI" id="CHEBI:15378"/>
        <dbReference type="ChEBI" id="CHEBI:30013"/>
        <dbReference type="ChEBI" id="CHEBI:30616"/>
        <dbReference type="ChEBI" id="CHEBI:61977"/>
        <dbReference type="ChEBI" id="CHEBI:456216"/>
        <dbReference type="EC" id="2.7.11.1"/>
    </reaction>
</comment>
<dbReference type="PANTHER" id="PTHR24349">
    <property type="entry name" value="SERINE/THREONINE-PROTEIN KINASE"/>
    <property type="match status" value="1"/>
</dbReference>
<comment type="similarity">
    <text evidence="12">Belongs to the protein kinase superfamily. Ser/Thr protein kinase family. CDPK subfamily.</text>
</comment>
<dbReference type="Gene3D" id="1.10.238.10">
    <property type="entry name" value="EF-hand"/>
    <property type="match status" value="2"/>
</dbReference>
<name>A0A077ZY98_STYLE</name>
<feature type="compositionally biased region" description="Basic and acidic residues" evidence="15">
    <location>
        <begin position="530"/>
        <end position="551"/>
    </location>
</feature>
<dbReference type="Pfam" id="PF13499">
    <property type="entry name" value="EF-hand_7"/>
    <property type="match status" value="2"/>
</dbReference>
<dbReference type="EC" id="2.7.11.1" evidence="3"/>
<dbReference type="AlphaFoldDB" id="A0A077ZY98"/>
<keyword evidence="11" id="KW-0067">ATP-binding</keyword>
<evidence type="ECO:0000256" key="3">
    <source>
        <dbReference type="ARBA" id="ARBA00012513"/>
    </source>
</evidence>
<evidence type="ECO:0000256" key="5">
    <source>
        <dbReference type="ARBA" id="ARBA00022679"/>
    </source>
</evidence>
<dbReference type="GO" id="GO:0005509">
    <property type="term" value="F:calcium ion binding"/>
    <property type="evidence" value="ECO:0007669"/>
    <property type="project" value="InterPro"/>
</dbReference>
<evidence type="ECO:0000256" key="8">
    <source>
        <dbReference type="ARBA" id="ARBA00022741"/>
    </source>
</evidence>
<protein>
    <recommendedName>
        <fullName evidence="3">non-specific serine/threonine protein kinase</fullName>
        <ecNumber evidence="3">2.7.11.1</ecNumber>
    </recommendedName>
</protein>
<dbReference type="OMA" id="QHSWIAN"/>
<comment type="catalytic activity">
    <reaction evidence="14">
        <text>L-seryl-[protein] + ATP = O-phospho-L-seryl-[protein] + ADP + H(+)</text>
        <dbReference type="Rhea" id="RHEA:17989"/>
        <dbReference type="Rhea" id="RHEA-COMP:9863"/>
        <dbReference type="Rhea" id="RHEA-COMP:11604"/>
        <dbReference type="ChEBI" id="CHEBI:15378"/>
        <dbReference type="ChEBI" id="CHEBI:29999"/>
        <dbReference type="ChEBI" id="CHEBI:30616"/>
        <dbReference type="ChEBI" id="CHEBI:83421"/>
        <dbReference type="ChEBI" id="CHEBI:456216"/>
        <dbReference type="EC" id="2.7.11.1"/>
    </reaction>
</comment>
<keyword evidence="7" id="KW-0677">Repeat</keyword>
<evidence type="ECO:0000256" key="13">
    <source>
        <dbReference type="ARBA" id="ARBA00047899"/>
    </source>
</evidence>
<evidence type="ECO:0000256" key="10">
    <source>
        <dbReference type="ARBA" id="ARBA00022837"/>
    </source>
</evidence>
<dbReference type="CDD" id="cd00051">
    <property type="entry name" value="EFh"/>
    <property type="match status" value="1"/>
</dbReference>
<keyword evidence="9 18" id="KW-0418">Kinase</keyword>
<comment type="subunit">
    <text evidence="2">Monomer.</text>
</comment>
<evidence type="ECO:0000256" key="7">
    <source>
        <dbReference type="ARBA" id="ARBA00022737"/>
    </source>
</evidence>
<evidence type="ECO:0000256" key="12">
    <source>
        <dbReference type="ARBA" id="ARBA00024334"/>
    </source>
</evidence>
<feature type="domain" description="EF-hand" evidence="17">
    <location>
        <begin position="396"/>
        <end position="431"/>
    </location>
</feature>
<dbReference type="PROSITE" id="PS00108">
    <property type="entry name" value="PROTEIN_KINASE_ST"/>
    <property type="match status" value="1"/>
</dbReference>
<dbReference type="GO" id="GO:0005524">
    <property type="term" value="F:ATP binding"/>
    <property type="evidence" value="ECO:0007669"/>
    <property type="project" value="UniProtKB-KW"/>
</dbReference>
<dbReference type="FunFam" id="3.30.200.20:FF:000315">
    <property type="entry name" value="Calcium-dependent protein kinase 3"/>
    <property type="match status" value="1"/>
</dbReference>
<dbReference type="Gene3D" id="1.10.510.10">
    <property type="entry name" value="Transferase(Phosphotransferase) domain 1"/>
    <property type="match status" value="1"/>
</dbReference>
<keyword evidence="4" id="KW-0723">Serine/threonine-protein kinase</keyword>
<feature type="compositionally biased region" description="Acidic residues" evidence="15">
    <location>
        <begin position="612"/>
        <end position="621"/>
    </location>
</feature>
<gene>
    <name evidence="18" type="primary">Contig12712.g13564</name>
    <name evidence="18" type="ORF">STYLEM_3854</name>
</gene>
<dbReference type="SUPFAM" id="SSF47473">
    <property type="entry name" value="EF-hand"/>
    <property type="match status" value="1"/>
</dbReference>
<feature type="compositionally biased region" description="Basic and acidic residues" evidence="15">
    <location>
        <begin position="564"/>
        <end position="576"/>
    </location>
</feature>
<evidence type="ECO:0000313" key="18">
    <source>
        <dbReference type="EMBL" id="CDW74871.1"/>
    </source>
</evidence>
<dbReference type="PROSITE" id="PS00018">
    <property type="entry name" value="EF_HAND_1"/>
    <property type="match status" value="3"/>
</dbReference>
<feature type="domain" description="EF-hand" evidence="17">
    <location>
        <begin position="468"/>
        <end position="502"/>
    </location>
</feature>
<reference evidence="18 19" key="1">
    <citation type="submission" date="2014-06" db="EMBL/GenBank/DDBJ databases">
        <authorList>
            <person name="Swart Estienne"/>
        </authorList>
    </citation>
    <scope>NUCLEOTIDE SEQUENCE [LARGE SCALE GENOMIC DNA]</scope>
    <source>
        <strain evidence="18 19">130c</strain>
    </source>
</reference>
<organism evidence="18 19">
    <name type="scientific">Stylonychia lemnae</name>
    <name type="common">Ciliate</name>
    <dbReference type="NCBI Taxonomy" id="5949"/>
    <lineage>
        <taxon>Eukaryota</taxon>
        <taxon>Sar</taxon>
        <taxon>Alveolata</taxon>
        <taxon>Ciliophora</taxon>
        <taxon>Intramacronucleata</taxon>
        <taxon>Spirotrichea</taxon>
        <taxon>Stichotrichia</taxon>
        <taxon>Sporadotrichida</taxon>
        <taxon>Oxytrichidae</taxon>
        <taxon>Stylonychinae</taxon>
        <taxon>Stylonychia</taxon>
    </lineage>
</organism>
<evidence type="ECO:0000256" key="15">
    <source>
        <dbReference type="SAM" id="MobiDB-lite"/>
    </source>
</evidence>
<feature type="domain" description="EF-hand" evidence="17">
    <location>
        <begin position="432"/>
        <end position="467"/>
    </location>
</feature>
<evidence type="ECO:0000313" key="19">
    <source>
        <dbReference type="Proteomes" id="UP000039865"/>
    </source>
</evidence>
<evidence type="ECO:0000256" key="1">
    <source>
        <dbReference type="ARBA" id="ARBA00001946"/>
    </source>
</evidence>
<dbReference type="InterPro" id="IPR000719">
    <property type="entry name" value="Prot_kinase_dom"/>
</dbReference>
<dbReference type="InParanoid" id="A0A077ZY98"/>
<evidence type="ECO:0000256" key="11">
    <source>
        <dbReference type="ARBA" id="ARBA00022840"/>
    </source>
</evidence>